<dbReference type="InterPro" id="IPR011545">
    <property type="entry name" value="DEAD/DEAH_box_helicase_dom"/>
</dbReference>
<dbReference type="PROSITE" id="PS51194">
    <property type="entry name" value="HELICASE_CTER"/>
    <property type="match status" value="1"/>
</dbReference>
<dbReference type="EMBL" id="JAPXFL010000004">
    <property type="protein sequence ID" value="KAK9507247.1"/>
    <property type="molecule type" value="Genomic_DNA"/>
</dbReference>
<dbReference type="GO" id="GO:0003724">
    <property type="term" value="F:RNA helicase activity"/>
    <property type="evidence" value="ECO:0007669"/>
    <property type="project" value="UniProtKB-EC"/>
</dbReference>
<dbReference type="Proteomes" id="UP001461498">
    <property type="component" value="Unassembled WGS sequence"/>
</dbReference>
<keyword evidence="5" id="KW-0067">ATP-binding</keyword>
<evidence type="ECO:0000313" key="11">
    <source>
        <dbReference type="Proteomes" id="UP001461498"/>
    </source>
</evidence>
<feature type="domain" description="Helicase ATP-binding" evidence="7">
    <location>
        <begin position="154"/>
        <end position="346"/>
    </location>
</feature>
<evidence type="ECO:0000256" key="4">
    <source>
        <dbReference type="ARBA" id="ARBA00022806"/>
    </source>
</evidence>
<feature type="domain" description="Helicase C-terminal" evidence="8">
    <location>
        <begin position="379"/>
        <end position="526"/>
    </location>
</feature>
<name>A0AAW1D9P2_9HEMI</name>
<evidence type="ECO:0000256" key="5">
    <source>
        <dbReference type="ARBA" id="ARBA00022840"/>
    </source>
</evidence>
<evidence type="ECO:0000313" key="10">
    <source>
        <dbReference type="EMBL" id="KAK9507247.1"/>
    </source>
</evidence>
<dbReference type="InterPro" id="IPR027417">
    <property type="entry name" value="P-loop_NTPase"/>
</dbReference>
<dbReference type="EC" id="3.6.4.13" evidence="1"/>
<dbReference type="PROSITE" id="PS51195">
    <property type="entry name" value="Q_MOTIF"/>
    <property type="match status" value="1"/>
</dbReference>
<dbReference type="GO" id="GO:0003676">
    <property type="term" value="F:nucleic acid binding"/>
    <property type="evidence" value="ECO:0007669"/>
    <property type="project" value="InterPro"/>
</dbReference>
<evidence type="ECO:0000259" key="7">
    <source>
        <dbReference type="PROSITE" id="PS51192"/>
    </source>
</evidence>
<dbReference type="InterPro" id="IPR001650">
    <property type="entry name" value="Helicase_C-like"/>
</dbReference>
<dbReference type="GO" id="GO:0005524">
    <property type="term" value="F:ATP binding"/>
    <property type="evidence" value="ECO:0007669"/>
    <property type="project" value="UniProtKB-KW"/>
</dbReference>
<dbReference type="PANTHER" id="PTHR47960">
    <property type="entry name" value="DEAD-BOX ATP-DEPENDENT RNA HELICASE 50"/>
    <property type="match status" value="1"/>
</dbReference>
<gene>
    <name evidence="10" type="ORF">O3M35_007151</name>
</gene>
<accession>A0AAW1D9P2</accession>
<feature type="domain" description="DEAD-box RNA helicase Q" evidence="9">
    <location>
        <begin position="123"/>
        <end position="151"/>
    </location>
</feature>
<dbReference type="CDD" id="cd18787">
    <property type="entry name" value="SF2_C_DEAD"/>
    <property type="match status" value="1"/>
</dbReference>
<evidence type="ECO:0000259" key="9">
    <source>
        <dbReference type="PROSITE" id="PS51195"/>
    </source>
</evidence>
<dbReference type="SMART" id="SM00487">
    <property type="entry name" value="DEXDc"/>
    <property type="match status" value="1"/>
</dbReference>
<proteinExistence type="predicted"/>
<evidence type="ECO:0000256" key="1">
    <source>
        <dbReference type="ARBA" id="ARBA00012552"/>
    </source>
</evidence>
<keyword evidence="4" id="KW-0347">Helicase</keyword>
<protein>
    <recommendedName>
        <fullName evidence="1">RNA helicase</fullName>
        <ecNumber evidence="1">3.6.4.13</ecNumber>
    </recommendedName>
</protein>
<dbReference type="PROSITE" id="PS51192">
    <property type="entry name" value="HELICASE_ATP_BIND_1"/>
    <property type="match status" value="1"/>
</dbReference>
<keyword evidence="3" id="KW-0378">Hydrolase</keyword>
<evidence type="ECO:0000256" key="3">
    <source>
        <dbReference type="ARBA" id="ARBA00022801"/>
    </source>
</evidence>
<dbReference type="GO" id="GO:0016787">
    <property type="term" value="F:hydrolase activity"/>
    <property type="evidence" value="ECO:0007669"/>
    <property type="project" value="UniProtKB-KW"/>
</dbReference>
<dbReference type="InterPro" id="IPR014001">
    <property type="entry name" value="Helicase_ATP-bd"/>
</dbReference>
<dbReference type="Pfam" id="PF00270">
    <property type="entry name" value="DEAD"/>
    <property type="match status" value="1"/>
</dbReference>
<dbReference type="InterPro" id="IPR014014">
    <property type="entry name" value="RNA_helicase_DEAD_Q_motif"/>
</dbReference>
<dbReference type="Gene3D" id="3.40.50.300">
    <property type="entry name" value="P-loop containing nucleotide triphosphate hydrolases"/>
    <property type="match status" value="2"/>
</dbReference>
<dbReference type="Pfam" id="PF00271">
    <property type="entry name" value="Helicase_C"/>
    <property type="match status" value="1"/>
</dbReference>
<reference evidence="10 11" key="1">
    <citation type="submission" date="2022-12" db="EMBL/GenBank/DDBJ databases">
        <title>Chromosome-level genome assembly of true bugs.</title>
        <authorList>
            <person name="Ma L."/>
            <person name="Li H."/>
        </authorList>
    </citation>
    <scope>NUCLEOTIDE SEQUENCE [LARGE SCALE GENOMIC DNA]</scope>
    <source>
        <strain evidence="10">Lab_2022b</strain>
    </source>
</reference>
<dbReference type="SMART" id="SM00490">
    <property type="entry name" value="HELICc"/>
    <property type="match status" value="1"/>
</dbReference>
<evidence type="ECO:0000256" key="6">
    <source>
        <dbReference type="PROSITE-ProRule" id="PRU00552"/>
    </source>
</evidence>
<sequence length="536" mass="60944">MLTTFRNFRTLRSVTRTFATEAELLELFEPKEKPHYDRIIIPEPKAKEETVQNVNALKKKEPVLIKCKRSEFNHYKNQKYDKLKAIPLASKGWYHRKSVGDFFSIKIYDENYDRESLYWEGETTFTDLKLESSVIDALKTQGIINPTKIQVDSIPKLLSGRNCLIAAETGCGKTYAFLLPIIEQLLVWNKMNPDRPPNHPLAVILCPQRELAFQIGSLAKNMSYCLPFTCNTLIGGRTKKKMLNPEFSYVDLLVATPGALSKLISTGIYHLNEVKHIVVDEADTMLDDSFSELLIRILSKVKINYKNPPLSSNVYPDGAQLTLVSATMPKAVYETLEGILETDSLTIVKSKRLHRLLPHVTQTFYRLSVPKKPTKLLQLAKQSLKNRLPTLVFSNKSSTCDWISIMLNDNDVPTVNLNGEMNHAIRLGKFNEFKHGNAMILSCTDVASRGLDTTNVKHILNYDFPIYMADYIHRCGRTGRCGSPSETLVTNFITRHTEVDLLQKIELAVRLQEDLPKVDGNVSKLFNRKYADTDLL</sequence>
<keyword evidence="2" id="KW-0547">Nucleotide-binding</keyword>
<evidence type="ECO:0000259" key="8">
    <source>
        <dbReference type="PROSITE" id="PS51194"/>
    </source>
</evidence>
<keyword evidence="11" id="KW-1185">Reference proteome</keyword>
<dbReference type="SUPFAM" id="SSF52540">
    <property type="entry name" value="P-loop containing nucleoside triphosphate hydrolases"/>
    <property type="match status" value="1"/>
</dbReference>
<feature type="short sequence motif" description="Q motif" evidence="6">
    <location>
        <begin position="123"/>
        <end position="151"/>
    </location>
</feature>
<organism evidence="10 11">
    <name type="scientific">Rhynocoris fuscipes</name>
    <dbReference type="NCBI Taxonomy" id="488301"/>
    <lineage>
        <taxon>Eukaryota</taxon>
        <taxon>Metazoa</taxon>
        <taxon>Ecdysozoa</taxon>
        <taxon>Arthropoda</taxon>
        <taxon>Hexapoda</taxon>
        <taxon>Insecta</taxon>
        <taxon>Pterygota</taxon>
        <taxon>Neoptera</taxon>
        <taxon>Paraneoptera</taxon>
        <taxon>Hemiptera</taxon>
        <taxon>Heteroptera</taxon>
        <taxon>Panheteroptera</taxon>
        <taxon>Cimicomorpha</taxon>
        <taxon>Reduviidae</taxon>
        <taxon>Harpactorinae</taxon>
        <taxon>Harpactorini</taxon>
        <taxon>Rhynocoris</taxon>
    </lineage>
</organism>
<dbReference type="AlphaFoldDB" id="A0AAW1D9P2"/>
<evidence type="ECO:0000256" key="2">
    <source>
        <dbReference type="ARBA" id="ARBA00022741"/>
    </source>
</evidence>
<comment type="caution">
    <text evidence="10">The sequence shown here is derived from an EMBL/GenBank/DDBJ whole genome shotgun (WGS) entry which is preliminary data.</text>
</comment>